<evidence type="ECO:0000313" key="2">
    <source>
        <dbReference type="Proteomes" id="UP000192980"/>
    </source>
</evidence>
<dbReference type="Pfam" id="PF13645">
    <property type="entry name" value="YkuD_2"/>
    <property type="match status" value="1"/>
</dbReference>
<dbReference type="PANTHER" id="PTHR38477">
    <property type="entry name" value="HYPOTHETICAL EXPORTED PROTEIN"/>
    <property type="match status" value="1"/>
</dbReference>
<reference evidence="1 2" key="1">
    <citation type="submission" date="2017-04" db="EMBL/GenBank/DDBJ databases">
        <authorList>
            <person name="Afonso C.L."/>
            <person name="Miller P.J."/>
            <person name="Scott M.A."/>
            <person name="Spackman E."/>
            <person name="Goraichik I."/>
            <person name="Dimitrov K.M."/>
            <person name="Suarez D.L."/>
            <person name="Swayne D.E."/>
        </authorList>
    </citation>
    <scope>NUCLEOTIDE SEQUENCE [LARGE SCALE GENOMIC DNA]</scope>
    <source>
        <strain evidence="1 2">DSM 22418</strain>
    </source>
</reference>
<dbReference type="Proteomes" id="UP000192980">
    <property type="component" value="Unassembled WGS sequence"/>
</dbReference>
<dbReference type="RefSeq" id="WP_234991183.1">
    <property type="nucleotide sequence ID" value="NZ_CP038029.1"/>
</dbReference>
<protein>
    <submittedName>
        <fullName evidence="1">L,D-transpeptidase catalytic domain</fullName>
    </submittedName>
</protein>
<dbReference type="EMBL" id="FXAU01000003">
    <property type="protein sequence ID" value="SMG29353.1"/>
    <property type="molecule type" value="Genomic_DNA"/>
</dbReference>
<gene>
    <name evidence="1" type="ORF">SAMN05660862_1914</name>
</gene>
<dbReference type="InterPro" id="IPR032676">
    <property type="entry name" value="YkuD_2"/>
</dbReference>
<name>A0A1X7JMC0_9SPHI</name>
<accession>A0A1X7JMC0</accession>
<dbReference type="PANTHER" id="PTHR38477:SF1">
    <property type="entry name" value="MUREIN L,D-TRANSPEPTIDASE CATALYTIC DOMAIN FAMILY PROTEIN"/>
    <property type="match status" value="1"/>
</dbReference>
<dbReference type="AlphaFoldDB" id="A0A1X7JMC0"/>
<evidence type="ECO:0000313" key="1">
    <source>
        <dbReference type="EMBL" id="SMG29353.1"/>
    </source>
</evidence>
<keyword evidence="2" id="KW-1185">Reference proteome</keyword>
<sequence>MRSLVGVLLAALLFISYVPLTVTSKTNALKSEETATAPKENRPAATAVAPAKTEKSVAEKLYEEMALAEMIQFEAFEQALQGYNTLHPRNRDILSIIDFTLPSTKKRMVVLDMNQHKVLYHTVVAHGRNSGENYAVSFSNKHGSYQSSLGFYTTDNTYQGGNGYSLVLNGLEKGINDQAKARAVVIHGADYVSQSMIKNTGRLGRSYGCPALPRELNKPIINTIKNGTLLYIYAKNDAYLAQTKIVNKQPKTMLAQHDKGTADDLKNLN</sequence>
<proteinExistence type="predicted"/>
<organism evidence="1 2">
    <name type="scientific">Sphingobacterium psychroaquaticum</name>
    <dbReference type="NCBI Taxonomy" id="561061"/>
    <lineage>
        <taxon>Bacteria</taxon>
        <taxon>Pseudomonadati</taxon>
        <taxon>Bacteroidota</taxon>
        <taxon>Sphingobacteriia</taxon>
        <taxon>Sphingobacteriales</taxon>
        <taxon>Sphingobacteriaceae</taxon>
        <taxon>Sphingobacterium</taxon>
    </lineage>
</organism>